<protein>
    <submittedName>
        <fullName evidence="2">Uncharacterized protein</fullName>
    </submittedName>
</protein>
<proteinExistence type="predicted"/>
<name>A0A2T2NIR0_CORCC</name>
<dbReference type="STRING" id="1448308.A0A2T2NIR0"/>
<dbReference type="OrthoDB" id="3685818at2759"/>
<keyword evidence="3" id="KW-1185">Reference proteome</keyword>
<feature type="compositionally biased region" description="Basic and acidic residues" evidence="1">
    <location>
        <begin position="53"/>
        <end position="62"/>
    </location>
</feature>
<feature type="region of interest" description="Disordered" evidence="1">
    <location>
        <begin position="248"/>
        <end position="269"/>
    </location>
</feature>
<evidence type="ECO:0000256" key="1">
    <source>
        <dbReference type="SAM" id="MobiDB-lite"/>
    </source>
</evidence>
<evidence type="ECO:0000313" key="3">
    <source>
        <dbReference type="Proteomes" id="UP000240883"/>
    </source>
</evidence>
<sequence length="591" mass="66094">MPPKGLYSVPRSYLYGGHNQRLTLFNSNEYEDEGISHAEGGLPLTSNNTENRSQVEKVDKSQTHTGHSKATNIHRDPETPFAPIAPPKLKREKKRKRISELAVLMGSSEKRTNTGKGLKKRSSSSRKNEYTSTARQDMIGRSPVELKSISREVGLSRKDNGKSGRGMVVEALPRTPRKTPVPPPRLDSVSSISPDQTKEIGNTKDRNLQSAYTVKSSQQPSVFQKTPVPLSILGYIPSAMTATKNKHEGLTSGVSPASPQLTQRGKISSRANSIASVGTSFPDSDSSSSDVLELFPRVGMPYDRSGTSYDPFVKPEKRNMRRKETHEEAEMHVFQGHFIDLQKAVNFTEEQSYLKEYYQWNQENSRSDPLPCLKKATGCTSKQEKILQFSREKNPGVVGFVEAGGGDQNKLIEADQRAHEAEGFLIQAIHARVPIPIGPIEGQWSLYCPRYSVDHFDRYGFGSRTLFISTIAGLGNSNQFTARLNIPPRSMPYAISTFSVPPHASFRTTTLSTALERYKMDVIFLGNGYLHMRIDLNLLLRGKDSELVEGKKFYMEFIGIHQKATAWVEEVDEIEEEGRRLFAKYGDVEED</sequence>
<dbReference type="Proteomes" id="UP000240883">
    <property type="component" value="Unassembled WGS sequence"/>
</dbReference>
<feature type="compositionally biased region" description="Basic residues" evidence="1">
    <location>
        <begin position="88"/>
        <end position="97"/>
    </location>
</feature>
<feature type="compositionally biased region" description="Polar residues" evidence="1">
    <location>
        <begin position="252"/>
        <end position="269"/>
    </location>
</feature>
<reference evidence="2 3" key="1">
    <citation type="journal article" date="2018" name="Front. Microbiol.">
        <title>Genome-Wide Analysis of Corynespora cassiicola Leaf Fall Disease Putative Effectors.</title>
        <authorList>
            <person name="Lopez D."/>
            <person name="Ribeiro S."/>
            <person name="Label P."/>
            <person name="Fumanal B."/>
            <person name="Venisse J.S."/>
            <person name="Kohler A."/>
            <person name="de Oliveira R.R."/>
            <person name="Labutti K."/>
            <person name="Lipzen A."/>
            <person name="Lail K."/>
            <person name="Bauer D."/>
            <person name="Ohm R.A."/>
            <person name="Barry K.W."/>
            <person name="Spatafora J."/>
            <person name="Grigoriev I.V."/>
            <person name="Martin F.M."/>
            <person name="Pujade-Renaud V."/>
        </authorList>
    </citation>
    <scope>NUCLEOTIDE SEQUENCE [LARGE SCALE GENOMIC DNA]</scope>
    <source>
        <strain evidence="2 3">Philippines</strain>
    </source>
</reference>
<gene>
    <name evidence="2" type="ORF">BS50DRAFT_636107</name>
</gene>
<dbReference type="EMBL" id="KZ678137">
    <property type="protein sequence ID" value="PSN65325.1"/>
    <property type="molecule type" value="Genomic_DNA"/>
</dbReference>
<evidence type="ECO:0000313" key="2">
    <source>
        <dbReference type="EMBL" id="PSN65325.1"/>
    </source>
</evidence>
<feature type="compositionally biased region" description="Basic and acidic residues" evidence="1">
    <location>
        <begin position="148"/>
        <end position="162"/>
    </location>
</feature>
<accession>A0A2T2NIR0</accession>
<dbReference type="AlphaFoldDB" id="A0A2T2NIR0"/>
<feature type="region of interest" description="Disordered" evidence="1">
    <location>
        <begin position="34"/>
        <end position="201"/>
    </location>
</feature>
<organism evidence="2 3">
    <name type="scientific">Corynespora cassiicola Philippines</name>
    <dbReference type="NCBI Taxonomy" id="1448308"/>
    <lineage>
        <taxon>Eukaryota</taxon>
        <taxon>Fungi</taxon>
        <taxon>Dikarya</taxon>
        <taxon>Ascomycota</taxon>
        <taxon>Pezizomycotina</taxon>
        <taxon>Dothideomycetes</taxon>
        <taxon>Pleosporomycetidae</taxon>
        <taxon>Pleosporales</taxon>
        <taxon>Corynesporascaceae</taxon>
        <taxon>Corynespora</taxon>
    </lineage>
</organism>